<dbReference type="PROSITE" id="PS50932">
    <property type="entry name" value="HTH_LACI_2"/>
    <property type="match status" value="1"/>
</dbReference>
<accession>A0A2S7XDD3</accession>
<dbReference type="AlphaFoldDB" id="A0A2S7XDD3"/>
<dbReference type="SUPFAM" id="SSF53822">
    <property type="entry name" value="Periplasmic binding protein-like I"/>
    <property type="match status" value="1"/>
</dbReference>
<keyword evidence="1" id="KW-0678">Repressor</keyword>
<sequence length="340" mass="37110">MTNKKANIKDVAKRAGVSVTTVSMALSDKGRISPETIQKVNQAVQELGYIKNRTASNLRSKQSLLIGLILRDISDPYYAEIAAGLSEVLEEKGYMLFLTQSGTNQDKFDQCIETMVAQDVGGIVFCPIRDIGVPNVQKIQDLNLPIVCVARAKVGQQIDFVGPDNMQAAKIATEYLIKQGHRQIAYVGGQSDSLSRAERLGGYCSTLMQFGLPFKPEWVVECDKSQTAAAEAVNQLINKNPKITAILCHYSSTAFGAVYGVNRSNRSVGKDNYIGQQIAIIGFDDVPEAELIQPSLTFVSSPIRDIGRQAGHRLIHQINNKDSAPQSLILNPELIARDSA</sequence>
<dbReference type="InterPro" id="IPR028082">
    <property type="entry name" value="Peripla_BP_I"/>
</dbReference>
<dbReference type="Gene3D" id="3.40.50.2300">
    <property type="match status" value="2"/>
</dbReference>
<evidence type="ECO:0000256" key="4">
    <source>
        <dbReference type="ARBA" id="ARBA00023163"/>
    </source>
</evidence>
<keyword evidence="2" id="KW-0805">Transcription regulation</keyword>
<evidence type="ECO:0000256" key="3">
    <source>
        <dbReference type="ARBA" id="ARBA00023125"/>
    </source>
</evidence>
<keyword evidence="4" id="KW-0804">Transcription</keyword>
<dbReference type="SMART" id="SM00354">
    <property type="entry name" value="HTH_LACI"/>
    <property type="match status" value="1"/>
</dbReference>
<gene>
    <name evidence="6" type="ORF">BTO22_05890</name>
</gene>
<dbReference type="InterPro" id="IPR000843">
    <property type="entry name" value="HTH_LacI"/>
</dbReference>
<dbReference type="PANTHER" id="PTHR30146:SF148">
    <property type="entry name" value="HTH-TYPE TRANSCRIPTIONAL REPRESSOR PURR-RELATED"/>
    <property type="match status" value="1"/>
</dbReference>
<dbReference type="GO" id="GO:0003700">
    <property type="term" value="F:DNA-binding transcription factor activity"/>
    <property type="evidence" value="ECO:0007669"/>
    <property type="project" value="TreeGrafter"/>
</dbReference>
<reference evidence="6 7" key="1">
    <citation type="submission" date="2016-12" db="EMBL/GenBank/DDBJ databases">
        <title>Diversity of luminous bacteria.</title>
        <authorList>
            <person name="Yoshizawa S."/>
            <person name="Kogure K."/>
        </authorList>
    </citation>
    <scope>NUCLEOTIDE SEQUENCE [LARGE SCALE GENOMIC DNA]</scope>
    <source>
        <strain evidence="6 7">ATCC 33715</strain>
    </source>
</reference>
<dbReference type="Gene3D" id="1.10.260.40">
    <property type="entry name" value="lambda repressor-like DNA-binding domains"/>
    <property type="match status" value="1"/>
</dbReference>
<dbReference type="EMBL" id="MSCO01000001">
    <property type="protein sequence ID" value="PQJ89142.1"/>
    <property type="molecule type" value="Genomic_DNA"/>
</dbReference>
<dbReference type="NCBIfam" id="NF007449">
    <property type="entry name" value="PRK10014.1"/>
    <property type="match status" value="1"/>
</dbReference>
<dbReference type="CDD" id="cd06289">
    <property type="entry name" value="PBP1_MalI-like"/>
    <property type="match status" value="1"/>
</dbReference>
<evidence type="ECO:0000256" key="1">
    <source>
        <dbReference type="ARBA" id="ARBA00022491"/>
    </source>
</evidence>
<evidence type="ECO:0000313" key="6">
    <source>
        <dbReference type="EMBL" id="PQJ89142.1"/>
    </source>
</evidence>
<feature type="domain" description="HTH lacI-type" evidence="5">
    <location>
        <begin position="6"/>
        <end position="60"/>
    </location>
</feature>
<dbReference type="CDD" id="cd01392">
    <property type="entry name" value="HTH_LacI"/>
    <property type="match status" value="1"/>
</dbReference>
<dbReference type="OrthoDB" id="9798934at2"/>
<dbReference type="PROSITE" id="PS00356">
    <property type="entry name" value="HTH_LACI_1"/>
    <property type="match status" value="1"/>
</dbReference>
<comment type="caution">
    <text evidence="6">The sequence shown here is derived from an EMBL/GenBank/DDBJ whole genome shotgun (WGS) entry which is preliminary data.</text>
</comment>
<dbReference type="Proteomes" id="UP000239263">
    <property type="component" value="Unassembled WGS sequence"/>
</dbReference>
<name>A0A2S7XDD3_9GAMM</name>
<evidence type="ECO:0000313" key="7">
    <source>
        <dbReference type="Proteomes" id="UP000239263"/>
    </source>
</evidence>
<keyword evidence="3" id="KW-0238">DNA-binding</keyword>
<evidence type="ECO:0000256" key="2">
    <source>
        <dbReference type="ARBA" id="ARBA00023015"/>
    </source>
</evidence>
<dbReference type="RefSeq" id="WP_060990941.1">
    <property type="nucleotide sequence ID" value="NZ_CAWNRT010000001.1"/>
</dbReference>
<dbReference type="SUPFAM" id="SSF47413">
    <property type="entry name" value="lambda repressor-like DNA-binding domains"/>
    <property type="match status" value="1"/>
</dbReference>
<proteinExistence type="predicted"/>
<dbReference type="Pfam" id="PF00532">
    <property type="entry name" value="Peripla_BP_1"/>
    <property type="match status" value="1"/>
</dbReference>
<dbReference type="Pfam" id="PF00356">
    <property type="entry name" value="LacI"/>
    <property type="match status" value="1"/>
</dbReference>
<protein>
    <submittedName>
        <fullName evidence="6">Mal regulon transcriptional regulator MalI</fullName>
    </submittedName>
</protein>
<organism evidence="6 7">
    <name type="scientific">Aliivibrio sifiae</name>
    <dbReference type="NCBI Taxonomy" id="566293"/>
    <lineage>
        <taxon>Bacteria</taxon>
        <taxon>Pseudomonadati</taxon>
        <taxon>Pseudomonadota</taxon>
        <taxon>Gammaproteobacteria</taxon>
        <taxon>Vibrionales</taxon>
        <taxon>Vibrionaceae</taxon>
        <taxon>Aliivibrio</taxon>
    </lineage>
</organism>
<dbReference type="InterPro" id="IPR001761">
    <property type="entry name" value="Peripla_BP/Lac1_sug-bd_dom"/>
</dbReference>
<evidence type="ECO:0000259" key="5">
    <source>
        <dbReference type="PROSITE" id="PS50932"/>
    </source>
</evidence>
<dbReference type="GO" id="GO:0000976">
    <property type="term" value="F:transcription cis-regulatory region binding"/>
    <property type="evidence" value="ECO:0007669"/>
    <property type="project" value="TreeGrafter"/>
</dbReference>
<dbReference type="PANTHER" id="PTHR30146">
    <property type="entry name" value="LACI-RELATED TRANSCRIPTIONAL REPRESSOR"/>
    <property type="match status" value="1"/>
</dbReference>
<dbReference type="InterPro" id="IPR010982">
    <property type="entry name" value="Lambda_DNA-bd_dom_sf"/>
</dbReference>